<sequence>MRLKVKVEGDKLVIENTADEPVFLLQLEVKYRLHVSSIEDGTVIKYVSHSIPVNEEVVARKEIPLDVPDVSEVTVTYRLGNEKFQETHET</sequence>
<organism evidence="1 2">
    <name type="scientific">Metallosphaera tengchongensis</name>
    <dbReference type="NCBI Taxonomy" id="1532350"/>
    <lineage>
        <taxon>Archaea</taxon>
        <taxon>Thermoproteota</taxon>
        <taxon>Thermoprotei</taxon>
        <taxon>Sulfolobales</taxon>
        <taxon>Sulfolobaceae</taxon>
        <taxon>Metallosphaera</taxon>
    </lineage>
</organism>
<dbReference type="RefSeq" id="WP_174631881.1">
    <property type="nucleotide sequence ID" value="NZ_CP049074.1"/>
</dbReference>
<proteinExistence type="predicted"/>
<accession>A0A6N0P045</accession>
<dbReference type="GeneID" id="55642263"/>
<dbReference type="OrthoDB" id="375388at2157"/>
<reference evidence="1 2" key="1">
    <citation type="submission" date="2020-02" db="EMBL/GenBank/DDBJ databases">
        <title>Comparative genome analysis reveals the metabolism and evolution of the thermophilic archaeal genus Metallosphaera.</title>
        <authorList>
            <person name="Jiang C."/>
        </authorList>
    </citation>
    <scope>NUCLEOTIDE SEQUENCE [LARGE SCALE GENOMIC DNA]</scope>
    <source>
        <strain evidence="1 2">Ric-A</strain>
    </source>
</reference>
<dbReference type="Proteomes" id="UP000509301">
    <property type="component" value="Chromosome"/>
</dbReference>
<evidence type="ECO:0000313" key="2">
    <source>
        <dbReference type="Proteomes" id="UP000509301"/>
    </source>
</evidence>
<dbReference type="AlphaFoldDB" id="A0A6N0P045"/>
<evidence type="ECO:0000313" key="1">
    <source>
        <dbReference type="EMBL" id="QKR00660.1"/>
    </source>
</evidence>
<dbReference type="EMBL" id="CP049074">
    <property type="protein sequence ID" value="QKR00660.1"/>
    <property type="molecule type" value="Genomic_DNA"/>
</dbReference>
<gene>
    <name evidence="1" type="ORF">GWK48_09925</name>
</gene>
<protein>
    <submittedName>
        <fullName evidence="1">Uncharacterized protein</fullName>
    </submittedName>
</protein>
<dbReference type="KEGG" id="mten:GWK48_09925"/>
<name>A0A6N0P045_9CREN</name>
<keyword evidence="2" id="KW-1185">Reference proteome</keyword>